<dbReference type="Gene3D" id="1.10.150.130">
    <property type="match status" value="1"/>
</dbReference>
<dbReference type="RefSeq" id="WP_180571437.1">
    <property type="nucleotide sequence ID" value="NZ_JACCKB010000086.1"/>
</dbReference>
<dbReference type="PROSITE" id="PS51900">
    <property type="entry name" value="CB"/>
    <property type="match status" value="1"/>
</dbReference>
<dbReference type="InterPro" id="IPR002104">
    <property type="entry name" value="Integrase_catalytic"/>
</dbReference>
<evidence type="ECO:0000313" key="8">
    <source>
        <dbReference type="EMBL" id="NYZ69447.1"/>
    </source>
</evidence>
<dbReference type="GO" id="GO:0015074">
    <property type="term" value="P:DNA integration"/>
    <property type="evidence" value="ECO:0007669"/>
    <property type="project" value="UniProtKB-KW"/>
</dbReference>
<evidence type="ECO:0000313" key="9">
    <source>
        <dbReference type="Proteomes" id="UP000569732"/>
    </source>
</evidence>
<dbReference type="PANTHER" id="PTHR30629">
    <property type="entry name" value="PROPHAGE INTEGRASE"/>
    <property type="match status" value="1"/>
</dbReference>
<evidence type="ECO:0000256" key="3">
    <source>
        <dbReference type="ARBA" id="ARBA00023125"/>
    </source>
</evidence>
<dbReference type="CDD" id="cd01189">
    <property type="entry name" value="INT_ICEBs1_C_like"/>
    <property type="match status" value="1"/>
</dbReference>
<keyword evidence="9" id="KW-1185">Reference proteome</keyword>
<protein>
    <submittedName>
        <fullName evidence="8">Tyrosine-type recombinase/integrase</fullName>
    </submittedName>
</protein>
<dbReference type="InterPro" id="IPR044068">
    <property type="entry name" value="CB"/>
</dbReference>
<dbReference type="Proteomes" id="UP000569732">
    <property type="component" value="Unassembled WGS sequence"/>
</dbReference>
<keyword evidence="2" id="KW-0229">DNA integration</keyword>
<dbReference type="Pfam" id="PF00589">
    <property type="entry name" value="Phage_integrase"/>
    <property type="match status" value="1"/>
</dbReference>
<organism evidence="8 9">
    <name type="scientific">Spartinivicinus marinus</name>
    <dbReference type="NCBI Taxonomy" id="2994442"/>
    <lineage>
        <taxon>Bacteria</taxon>
        <taxon>Pseudomonadati</taxon>
        <taxon>Pseudomonadota</taxon>
        <taxon>Gammaproteobacteria</taxon>
        <taxon>Oceanospirillales</taxon>
        <taxon>Zooshikellaceae</taxon>
        <taxon>Spartinivicinus</taxon>
    </lineage>
</organism>
<sequence>MNDIEEIIKNIEVPSGLELRVLKSTVSCRIYFSYKGVKCRETISCRKIPKIETPTHKKHFASDIKKDIAYADSKRGSIIYEIQRRTFKYSNHFPDSKRCTLFGETYHDSVTVGDLLEEYLQKVDKLKERSTARNYKKAITGQLMPYFRDTPVQELKPKHIREWMYNKSLSCKRKTIVNNLIPLKQILKQAVADKVILRSPLDDIDIDQEIVKEARESEYECDPFNIQEIEQILSHMDGQVRNIFTTAFFTGMRTSELIGLTWEKVHFREGYILVDQAKVDGVMKGTKTGKKGIRKVIMLEPVVKALEDQANYTLNQDAFVFHHPTQNKPWANDKQLRMTGWMPAIKRSGVRYRNPYQTRHSYACLMIAQNENLFWLAGQLGHRGIEMLNRHYGAFIEQSGERYRPKQGFAGVTAKLF</sequence>
<dbReference type="GO" id="GO:0006310">
    <property type="term" value="P:DNA recombination"/>
    <property type="evidence" value="ECO:0007669"/>
    <property type="project" value="UniProtKB-KW"/>
</dbReference>
<evidence type="ECO:0000259" key="7">
    <source>
        <dbReference type="PROSITE" id="PS51900"/>
    </source>
</evidence>
<dbReference type="PROSITE" id="PS51898">
    <property type="entry name" value="TYR_RECOMBINASE"/>
    <property type="match status" value="1"/>
</dbReference>
<evidence type="ECO:0000256" key="1">
    <source>
        <dbReference type="ARBA" id="ARBA00008857"/>
    </source>
</evidence>
<evidence type="ECO:0000259" key="6">
    <source>
        <dbReference type="PROSITE" id="PS51898"/>
    </source>
</evidence>
<keyword evidence="4" id="KW-0233">DNA recombination</keyword>
<dbReference type="PANTHER" id="PTHR30629:SF2">
    <property type="entry name" value="PROPHAGE INTEGRASE INTS-RELATED"/>
    <property type="match status" value="1"/>
</dbReference>
<reference evidence="8 9" key="1">
    <citation type="submission" date="2020-07" db="EMBL/GenBank/DDBJ databases">
        <title>Endozoicomonas sp. nov., isolated from sediment.</title>
        <authorList>
            <person name="Gu T."/>
        </authorList>
    </citation>
    <scope>NUCLEOTIDE SEQUENCE [LARGE SCALE GENOMIC DNA]</scope>
    <source>
        <strain evidence="8 9">SM1973</strain>
    </source>
</reference>
<dbReference type="InterPro" id="IPR022000">
    <property type="entry name" value="Min27-like_integrase_DNA_bind"/>
</dbReference>
<dbReference type="InterPro" id="IPR004107">
    <property type="entry name" value="Integrase_SAM-like_N"/>
</dbReference>
<comment type="caution">
    <text evidence="8">The sequence shown here is derived from an EMBL/GenBank/DDBJ whole genome shotgun (WGS) entry which is preliminary data.</text>
</comment>
<dbReference type="EMBL" id="JACCKB010000086">
    <property type="protein sequence ID" value="NYZ69447.1"/>
    <property type="molecule type" value="Genomic_DNA"/>
</dbReference>
<keyword evidence="3 5" id="KW-0238">DNA-binding</keyword>
<comment type="similarity">
    <text evidence="1">Belongs to the 'phage' integrase family.</text>
</comment>
<dbReference type="Pfam" id="PF12167">
    <property type="entry name" value="Arm-DNA-bind_2"/>
    <property type="match status" value="1"/>
</dbReference>
<proteinExistence type="inferred from homology"/>
<evidence type="ECO:0000256" key="2">
    <source>
        <dbReference type="ARBA" id="ARBA00022908"/>
    </source>
</evidence>
<feature type="domain" description="Tyr recombinase" evidence="6">
    <location>
        <begin position="219"/>
        <end position="405"/>
    </location>
</feature>
<gene>
    <name evidence="8" type="ORF">H0A36_25865</name>
</gene>
<dbReference type="InterPro" id="IPR050808">
    <property type="entry name" value="Phage_Integrase"/>
</dbReference>
<feature type="domain" description="Core-binding (CB)" evidence="7">
    <location>
        <begin position="110"/>
        <end position="191"/>
    </location>
</feature>
<dbReference type="InterPro" id="IPR013762">
    <property type="entry name" value="Integrase-like_cat_sf"/>
</dbReference>
<evidence type="ECO:0000256" key="4">
    <source>
        <dbReference type="ARBA" id="ARBA00023172"/>
    </source>
</evidence>
<evidence type="ECO:0000256" key="5">
    <source>
        <dbReference type="PROSITE-ProRule" id="PRU01248"/>
    </source>
</evidence>
<dbReference type="InterPro" id="IPR010998">
    <property type="entry name" value="Integrase_recombinase_N"/>
</dbReference>
<name>A0A853IJ69_9GAMM</name>
<dbReference type="Pfam" id="PF14659">
    <property type="entry name" value="Phage_int_SAM_3"/>
    <property type="match status" value="1"/>
</dbReference>
<dbReference type="InterPro" id="IPR011010">
    <property type="entry name" value="DNA_brk_join_enz"/>
</dbReference>
<dbReference type="Gene3D" id="1.10.443.10">
    <property type="entry name" value="Intergrase catalytic core"/>
    <property type="match status" value="1"/>
</dbReference>
<accession>A0A853IJ69</accession>
<dbReference type="AlphaFoldDB" id="A0A853IJ69"/>
<dbReference type="SUPFAM" id="SSF56349">
    <property type="entry name" value="DNA breaking-rejoining enzymes"/>
    <property type="match status" value="1"/>
</dbReference>
<dbReference type="GO" id="GO:0003677">
    <property type="term" value="F:DNA binding"/>
    <property type="evidence" value="ECO:0007669"/>
    <property type="project" value="UniProtKB-UniRule"/>
</dbReference>